<evidence type="ECO:0000256" key="1">
    <source>
        <dbReference type="ARBA" id="ARBA00022777"/>
    </source>
</evidence>
<dbReference type="PANTHER" id="PTHR43065">
    <property type="entry name" value="SENSOR HISTIDINE KINASE"/>
    <property type="match status" value="1"/>
</dbReference>
<dbReference type="SUPFAM" id="SSF55874">
    <property type="entry name" value="ATPase domain of HSP90 chaperone/DNA topoisomerase II/histidine kinase"/>
    <property type="match status" value="1"/>
</dbReference>
<sequence>MQELSLNILDIAQNSIKAGASLVQIEIEEDRAKDFMRIAVIDDGCGMDEETQRRVTDPFYTTRTTRKVGLGVPFFKMQSEMAGGQFSIRSRVGQGTFIQGTFVRSHIDRMPLGDMAGTYCSLVMVNESTDFLYTHTVDGRSFAADTREFKQVLEGVPLATPQVLEFIREYIQEHLTELYGGVIE</sequence>
<evidence type="ECO:0000259" key="3">
    <source>
        <dbReference type="PROSITE" id="PS50109"/>
    </source>
</evidence>
<accession>A0A1C6J526</accession>
<dbReference type="EMBL" id="FMHG01000001">
    <property type="protein sequence ID" value="SCJ77223.1"/>
    <property type="molecule type" value="Genomic_DNA"/>
</dbReference>
<protein>
    <submittedName>
        <fullName evidence="4">Non-motile and phage-resistance protein</fullName>
        <ecNumber evidence="4">2.7.13.3</ecNumber>
    </submittedName>
</protein>
<keyword evidence="2" id="KW-0902">Two-component regulatory system</keyword>
<dbReference type="InterPro" id="IPR005467">
    <property type="entry name" value="His_kinase_dom"/>
</dbReference>
<reference evidence="4" key="1">
    <citation type="submission" date="2015-09" db="EMBL/GenBank/DDBJ databases">
        <authorList>
            <consortium name="Pathogen Informatics"/>
        </authorList>
    </citation>
    <scope>NUCLEOTIDE SEQUENCE</scope>
    <source>
        <strain evidence="4">2789STDY5834896</strain>
    </source>
</reference>
<dbReference type="PANTHER" id="PTHR43065:SF29">
    <property type="entry name" value="SENSOR PROTEIN KINASE FLES"/>
    <property type="match status" value="1"/>
</dbReference>
<evidence type="ECO:0000313" key="4">
    <source>
        <dbReference type="EMBL" id="SCJ77223.1"/>
    </source>
</evidence>
<keyword evidence="1" id="KW-0418">Kinase</keyword>
<dbReference type="EC" id="2.7.13.3" evidence="4"/>
<dbReference type="PROSITE" id="PS50109">
    <property type="entry name" value="HIS_KIN"/>
    <property type="match status" value="1"/>
</dbReference>
<evidence type="ECO:0000256" key="2">
    <source>
        <dbReference type="ARBA" id="ARBA00023012"/>
    </source>
</evidence>
<dbReference type="Gene3D" id="3.30.565.10">
    <property type="entry name" value="Histidine kinase-like ATPase, C-terminal domain"/>
    <property type="match status" value="1"/>
</dbReference>
<keyword evidence="4" id="KW-0808">Transferase</keyword>
<dbReference type="CDD" id="cd00075">
    <property type="entry name" value="HATPase"/>
    <property type="match status" value="1"/>
</dbReference>
<dbReference type="AlphaFoldDB" id="A0A1C6J526"/>
<dbReference type="InterPro" id="IPR036890">
    <property type="entry name" value="HATPase_C_sf"/>
</dbReference>
<organism evidence="4">
    <name type="scientific">uncultured Anaerotruncus sp</name>
    <dbReference type="NCBI Taxonomy" id="905011"/>
    <lineage>
        <taxon>Bacteria</taxon>
        <taxon>Bacillati</taxon>
        <taxon>Bacillota</taxon>
        <taxon>Clostridia</taxon>
        <taxon>Eubacteriales</taxon>
        <taxon>Oscillospiraceae</taxon>
        <taxon>Anaerotruncus</taxon>
        <taxon>environmental samples</taxon>
    </lineage>
</organism>
<dbReference type="GO" id="GO:0004673">
    <property type="term" value="F:protein histidine kinase activity"/>
    <property type="evidence" value="ECO:0007669"/>
    <property type="project" value="UniProtKB-EC"/>
</dbReference>
<proteinExistence type="predicted"/>
<dbReference type="Pfam" id="PF02518">
    <property type="entry name" value="HATPase_c"/>
    <property type="match status" value="1"/>
</dbReference>
<dbReference type="GO" id="GO:0000160">
    <property type="term" value="P:phosphorelay signal transduction system"/>
    <property type="evidence" value="ECO:0007669"/>
    <property type="project" value="UniProtKB-KW"/>
</dbReference>
<feature type="domain" description="Histidine kinase" evidence="3">
    <location>
        <begin position="1"/>
        <end position="106"/>
    </location>
</feature>
<gene>
    <name evidence="4" type="primary">pleC</name>
    <name evidence="4" type="ORF">SAMEA3545359_01924</name>
</gene>
<dbReference type="SMART" id="SM00387">
    <property type="entry name" value="HATPase_c"/>
    <property type="match status" value="1"/>
</dbReference>
<name>A0A1C6J526_9FIRM</name>
<dbReference type="InterPro" id="IPR003594">
    <property type="entry name" value="HATPase_dom"/>
</dbReference>